<name>A0AAD5WIM8_PARTN</name>
<keyword evidence="3" id="KW-1185">Reference proteome</keyword>
<reference evidence="2" key="1">
    <citation type="submission" date="2021-06" db="EMBL/GenBank/DDBJ databases">
        <title>Parelaphostrongylus tenuis whole genome reference sequence.</title>
        <authorList>
            <person name="Garwood T.J."/>
            <person name="Larsen P.A."/>
            <person name="Fountain-Jones N.M."/>
            <person name="Garbe J.R."/>
            <person name="Macchietto M.G."/>
            <person name="Kania S.A."/>
            <person name="Gerhold R.W."/>
            <person name="Richards J.E."/>
            <person name="Wolf T.M."/>
        </authorList>
    </citation>
    <scope>NUCLEOTIDE SEQUENCE</scope>
    <source>
        <strain evidence="2">MNPRO001-30</strain>
        <tissue evidence="2">Meninges</tissue>
    </source>
</reference>
<dbReference type="Proteomes" id="UP001196413">
    <property type="component" value="Unassembled WGS sequence"/>
</dbReference>
<comment type="caution">
    <text evidence="2">The sequence shown here is derived from an EMBL/GenBank/DDBJ whole genome shotgun (WGS) entry which is preliminary data.</text>
</comment>
<proteinExistence type="predicted"/>
<evidence type="ECO:0000256" key="1">
    <source>
        <dbReference type="SAM" id="MobiDB-lite"/>
    </source>
</evidence>
<feature type="compositionally biased region" description="Basic and acidic residues" evidence="1">
    <location>
        <begin position="7"/>
        <end position="24"/>
    </location>
</feature>
<dbReference type="EMBL" id="JAHQIW010007056">
    <property type="protein sequence ID" value="KAJ1371884.1"/>
    <property type="molecule type" value="Genomic_DNA"/>
</dbReference>
<gene>
    <name evidence="2" type="ORF">KIN20_033917</name>
</gene>
<protein>
    <submittedName>
        <fullName evidence="2">Uncharacterized protein</fullName>
    </submittedName>
</protein>
<accession>A0AAD5WIM8</accession>
<dbReference type="AlphaFoldDB" id="A0AAD5WIM8"/>
<sequence>MSPVISGKDRDREEKEANNKQRRIDVVSTNEARKTVASCTSTSDVGNPARPISNTFTETGGSLQEVHDLRGAASDHLVERPTDENSLCYPWSREGT</sequence>
<feature type="region of interest" description="Disordered" evidence="1">
    <location>
        <begin position="1"/>
        <end position="24"/>
    </location>
</feature>
<evidence type="ECO:0000313" key="2">
    <source>
        <dbReference type="EMBL" id="KAJ1371884.1"/>
    </source>
</evidence>
<evidence type="ECO:0000313" key="3">
    <source>
        <dbReference type="Proteomes" id="UP001196413"/>
    </source>
</evidence>
<organism evidence="2 3">
    <name type="scientific">Parelaphostrongylus tenuis</name>
    <name type="common">Meningeal worm</name>
    <dbReference type="NCBI Taxonomy" id="148309"/>
    <lineage>
        <taxon>Eukaryota</taxon>
        <taxon>Metazoa</taxon>
        <taxon>Ecdysozoa</taxon>
        <taxon>Nematoda</taxon>
        <taxon>Chromadorea</taxon>
        <taxon>Rhabditida</taxon>
        <taxon>Rhabditina</taxon>
        <taxon>Rhabditomorpha</taxon>
        <taxon>Strongyloidea</taxon>
        <taxon>Metastrongylidae</taxon>
        <taxon>Parelaphostrongylus</taxon>
    </lineage>
</organism>